<keyword evidence="2" id="KW-0645">Protease</keyword>
<comment type="similarity">
    <text evidence="1">Belongs to the peptidase S49 family.</text>
</comment>
<evidence type="ECO:0000259" key="6">
    <source>
        <dbReference type="Pfam" id="PF01343"/>
    </source>
</evidence>
<dbReference type="InterPro" id="IPR004635">
    <property type="entry name" value="Pept_S49_SppA"/>
</dbReference>
<dbReference type="Gene3D" id="3.90.226.10">
    <property type="entry name" value="2-enoyl-CoA Hydratase, Chain A, domain 1"/>
    <property type="match status" value="1"/>
</dbReference>
<dbReference type="InterPro" id="IPR029045">
    <property type="entry name" value="ClpP/crotonase-like_dom_sf"/>
</dbReference>
<evidence type="ECO:0000256" key="3">
    <source>
        <dbReference type="ARBA" id="ARBA00022801"/>
    </source>
</evidence>
<accession>A0A368YMY6</accession>
<dbReference type="SUPFAM" id="SSF52096">
    <property type="entry name" value="ClpP/crotonase"/>
    <property type="match status" value="1"/>
</dbReference>
<dbReference type="GO" id="GO:0008236">
    <property type="term" value="F:serine-type peptidase activity"/>
    <property type="evidence" value="ECO:0007669"/>
    <property type="project" value="UniProtKB-KW"/>
</dbReference>
<dbReference type="InterPro" id="IPR002142">
    <property type="entry name" value="Peptidase_S49"/>
</dbReference>
<keyword evidence="5" id="KW-0472">Membrane</keyword>
<evidence type="ECO:0000256" key="4">
    <source>
        <dbReference type="ARBA" id="ARBA00022825"/>
    </source>
</evidence>
<dbReference type="Pfam" id="PF01343">
    <property type="entry name" value="Peptidase_S49"/>
    <property type="match status" value="1"/>
</dbReference>
<dbReference type="PANTHER" id="PTHR42987">
    <property type="entry name" value="PEPTIDASE S49"/>
    <property type="match status" value="1"/>
</dbReference>
<sequence length="332" mass="36191">MDRTMANAADAIIERRRLRRKLTFWRAFTLLLIALALISLYFFNAGSDGFSGKSAPHIAKVRVEGTIFENDELLKRLKDVEDSAAVKGVILSVDSPGGTTAGGEAIYEAVRKLALKKPVVAQVGTLAASAGYMIASATDHIVARQSSIIGSIGVLFQYPDISELLTKIGVKVETIKSSPLKAEPNFFNPASDEAKAMIHRMIIDSYDWFVGLVQERRKFTHEQALALADGSVFTGRQAVANKLIDELGGEDKAIAWLKTKGIDAKLPVVEWKPVEKSSLGMFFSHSALEMLTRYLGLPEESAGVLRELTGDRMFLDGLVSVWHVDGKPVGAQ</sequence>
<dbReference type="PANTHER" id="PTHR42987:SF6">
    <property type="entry name" value="PROTEINASE IV"/>
    <property type="match status" value="1"/>
</dbReference>
<evidence type="ECO:0000313" key="7">
    <source>
        <dbReference type="EMBL" id="RCW80969.1"/>
    </source>
</evidence>
<evidence type="ECO:0000256" key="5">
    <source>
        <dbReference type="SAM" id="Phobius"/>
    </source>
</evidence>
<keyword evidence="4" id="KW-0720">Serine protease</keyword>
<evidence type="ECO:0000256" key="2">
    <source>
        <dbReference type="ARBA" id="ARBA00022670"/>
    </source>
</evidence>
<evidence type="ECO:0000313" key="8">
    <source>
        <dbReference type="Proteomes" id="UP000253324"/>
    </source>
</evidence>
<name>A0A368YMY6_9HYPH</name>
<dbReference type="AlphaFoldDB" id="A0A368YMY6"/>
<keyword evidence="3" id="KW-0378">Hydrolase</keyword>
<feature type="transmembrane region" description="Helical" evidence="5">
    <location>
        <begin position="24"/>
        <end position="43"/>
    </location>
</feature>
<gene>
    <name evidence="7" type="ORF">C7476_112126</name>
</gene>
<organism evidence="7 8">
    <name type="scientific">Phyllobacterium bourgognense</name>
    <dbReference type="NCBI Taxonomy" id="314236"/>
    <lineage>
        <taxon>Bacteria</taxon>
        <taxon>Pseudomonadati</taxon>
        <taxon>Pseudomonadota</taxon>
        <taxon>Alphaproteobacteria</taxon>
        <taxon>Hyphomicrobiales</taxon>
        <taxon>Phyllobacteriaceae</taxon>
        <taxon>Phyllobacterium</taxon>
    </lineage>
</organism>
<proteinExistence type="inferred from homology"/>
<dbReference type="Gene3D" id="6.20.330.10">
    <property type="match status" value="1"/>
</dbReference>
<dbReference type="EMBL" id="QPJM01000012">
    <property type="protein sequence ID" value="RCW80969.1"/>
    <property type="molecule type" value="Genomic_DNA"/>
</dbReference>
<keyword evidence="5" id="KW-0812">Transmembrane</keyword>
<dbReference type="CDD" id="cd07023">
    <property type="entry name" value="S49_Sppa_N_C"/>
    <property type="match status" value="1"/>
</dbReference>
<keyword evidence="5" id="KW-1133">Transmembrane helix</keyword>
<dbReference type="Proteomes" id="UP000253324">
    <property type="component" value="Unassembled WGS sequence"/>
</dbReference>
<dbReference type="GO" id="GO:0006508">
    <property type="term" value="P:proteolysis"/>
    <property type="evidence" value="ECO:0007669"/>
    <property type="project" value="UniProtKB-KW"/>
</dbReference>
<feature type="domain" description="Peptidase S49" evidence="6">
    <location>
        <begin position="114"/>
        <end position="259"/>
    </location>
</feature>
<comment type="caution">
    <text evidence="7">The sequence shown here is derived from an EMBL/GenBank/DDBJ whole genome shotgun (WGS) entry which is preliminary data.</text>
</comment>
<protein>
    <submittedName>
        <fullName evidence="7">Signal peptide peptidase A</fullName>
    </submittedName>
</protein>
<evidence type="ECO:0000256" key="1">
    <source>
        <dbReference type="ARBA" id="ARBA00008683"/>
    </source>
</evidence>
<reference evidence="7 8" key="1">
    <citation type="submission" date="2018-07" db="EMBL/GenBank/DDBJ databases">
        <title>Genomic Encyclopedia of Type Strains, Phase III (KMG-III): the genomes of soil and plant-associated and newly described type strains.</title>
        <authorList>
            <person name="Whitman W."/>
        </authorList>
    </citation>
    <scope>NUCLEOTIDE SEQUENCE [LARGE SCALE GENOMIC DNA]</scope>
    <source>
        <strain evidence="7 8">31-25a</strain>
    </source>
</reference>
<dbReference type="InterPro" id="IPR047272">
    <property type="entry name" value="S49_SppA_C"/>
</dbReference>
<keyword evidence="8" id="KW-1185">Reference proteome</keyword>
<dbReference type="NCBIfam" id="TIGR00706">
    <property type="entry name" value="SppA_dom"/>
    <property type="match status" value="1"/>
</dbReference>